<keyword evidence="7" id="KW-1185">Reference proteome</keyword>
<evidence type="ECO:0000256" key="3">
    <source>
        <dbReference type="ARBA" id="ARBA00022691"/>
    </source>
</evidence>
<dbReference type="STRING" id="113562.SAMN04489716_1981"/>
<dbReference type="Gene3D" id="3.40.50.150">
    <property type="entry name" value="Vaccinia Virus protein VP39"/>
    <property type="match status" value="1"/>
</dbReference>
<dbReference type="RefSeq" id="WP_231954348.1">
    <property type="nucleotide sequence ID" value="NZ_BOMJ01000013.1"/>
</dbReference>
<reference evidence="6 7" key="1">
    <citation type="submission" date="2016-10" db="EMBL/GenBank/DDBJ databases">
        <authorList>
            <person name="de Groot N.N."/>
        </authorList>
    </citation>
    <scope>NUCLEOTIDE SEQUENCE [LARGE SCALE GENOMIC DNA]</scope>
    <source>
        <strain evidence="6 7">DSM 43941</strain>
    </source>
</reference>
<name>A0A1H1W480_9ACTN</name>
<dbReference type="InterPro" id="IPR029063">
    <property type="entry name" value="SAM-dependent_MTases_sf"/>
</dbReference>
<feature type="domain" description="Methyltransferase" evidence="5">
    <location>
        <begin position="91"/>
        <end position="183"/>
    </location>
</feature>
<organism evidence="6 7">
    <name type="scientific">Actinoplanes derwentensis</name>
    <dbReference type="NCBI Taxonomy" id="113562"/>
    <lineage>
        <taxon>Bacteria</taxon>
        <taxon>Bacillati</taxon>
        <taxon>Actinomycetota</taxon>
        <taxon>Actinomycetes</taxon>
        <taxon>Micromonosporales</taxon>
        <taxon>Micromonosporaceae</taxon>
        <taxon>Actinoplanes</taxon>
    </lineage>
</organism>
<dbReference type="EMBL" id="LT629758">
    <property type="protein sequence ID" value="SDS91947.1"/>
    <property type="molecule type" value="Genomic_DNA"/>
</dbReference>
<dbReference type="GO" id="GO:0008168">
    <property type="term" value="F:methyltransferase activity"/>
    <property type="evidence" value="ECO:0007669"/>
    <property type="project" value="UniProtKB-KW"/>
</dbReference>
<dbReference type="InterPro" id="IPR041698">
    <property type="entry name" value="Methyltransf_25"/>
</dbReference>
<protein>
    <submittedName>
        <fullName evidence="6">Methyltransferase domain-containing protein</fullName>
    </submittedName>
</protein>
<dbReference type="PANTHER" id="PTHR43464">
    <property type="entry name" value="METHYLTRANSFERASE"/>
    <property type="match status" value="1"/>
</dbReference>
<evidence type="ECO:0000313" key="7">
    <source>
        <dbReference type="Proteomes" id="UP000198688"/>
    </source>
</evidence>
<dbReference type="Proteomes" id="UP000198688">
    <property type="component" value="Chromosome I"/>
</dbReference>
<dbReference type="AlphaFoldDB" id="A0A1H1W480"/>
<proteinExistence type="predicted"/>
<feature type="region of interest" description="Disordered" evidence="4">
    <location>
        <begin position="1"/>
        <end position="25"/>
    </location>
</feature>
<dbReference type="PANTHER" id="PTHR43464:SF19">
    <property type="entry name" value="UBIQUINONE BIOSYNTHESIS O-METHYLTRANSFERASE, MITOCHONDRIAL"/>
    <property type="match status" value="1"/>
</dbReference>
<dbReference type="Pfam" id="PF13649">
    <property type="entry name" value="Methyltransf_25"/>
    <property type="match status" value="1"/>
</dbReference>
<keyword evidence="3" id="KW-0949">S-adenosyl-L-methionine</keyword>
<keyword evidence="2 6" id="KW-0808">Transferase</keyword>
<evidence type="ECO:0000259" key="5">
    <source>
        <dbReference type="Pfam" id="PF13649"/>
    </source>
</evidence>
<dbReference type="CDD" id="cd02440">
    <property type="entry name" value="AdoMet_MTases"/>
    <property type="match status" value="1"/>
</dbReference>
<gene>
    <name evidence="6" type="ORF">SAMN04489716_1981</name>
</gene>
<dbReference type="SUPFAM" id="SSF53335">
    <property type="entry name" value="S-adenosyl-L-methionine-dependent methyltransferases"/>
    <property type="match status" value="1"/>
</dbReference>
<dbReference type="GO" id="GO:0032259">
    <property type="term" value="P:methylation"/>
    <property type="evidence" value="ECO:0007669"/>
    <property type="project" value="UniProtKB-KW"/>
</dbReference>
<evidence type="ECO:0000313" key="6">
    <source>
        <dbReference type="EMBL" id="SDS91947.1"/>
    </source>
</evidence>
<evidence type="ECO:0000256" key="4">
    <source>
        <dbReference type="SAM" id="MobiDB-lite"/>
    </source>
</evidence>
<sequence length="244" mass="24858">MSSPAADPAAAGPDGARGPDTGSAAASLVGGAADARRLAADSLAAGDPTGWFETLYAASRAGNAVVPWDVAEPSARLRALDLPPGAGRRALIVGCGPGRDAEHVAALGYTTTAFDISATAIDLARERHPGSPVTYTVADLLDPRPDWRHAFDLVLESNNVQALPTGIRAAAIPAIGGFVAPGGTLIVLAAATTRIDSDGSGPPWPLTRAEIDAFAIGGLRPVSVDQVNAAGTTLPTRWQAIYRR</sequence>
<accession>A0A1H1W480</accession>
<evidence type="ECO:0000256" key="2">
    <source>
        <dbReference type="ARBA" id="ARBA00022679"/>
    </source>
</evidence>
<evidence type="ECO:0000256" key="1">
    <source>
        <dbReference type="ARBA" id="ARBA00022603"/>
    </source>
</evidence>
<keyword evidence="1 6" id="KW-0489">Methyltransferase</keyword>